<dbReference type="EMBL" id="JAYGHK010000061">
    <property type="protein sequence ID" value="MEA5609765.1"/>
    <property type="molecule type" value="Genomic_DNA"/>
</dbReference>
<organism evidence="1 2">
    <name type="scientific">Nodularia spumigena UHCC 0060</name>
    <dbReference type="NCBI Taxonomy" id="3110300"/>
    <lineage>
        <taxon>Bacteria</taxon>
        <taxon>Bacillati</taxon>
        <taxon>Cyanobacteriota</taxon>
        <taxon>Cyanophyceae</taxon>
        <taxon>Nostocales</taxon>
        <taxon>Nodulariaceae</taxon>
        <taxon>Nodularia</taxon>
    </lineage>
</organism>
<accession>A0ABU5UW43</accession>
<name>A0ABU5UW43_NODSP</name>
<comment type="caution">
    <text evidence="1">The sequence shown here is derived from an EMBL/GenBank/DDBJ whole genome shotgun (WGS) entry which is preliminary data.</text>
</comment>
<gene>
    <name evidence="1" type="ORF">VB695_17125</name>
</gene>
<evidence type="ECO:0000313" key="1">
    <source>
        <dbReference type="EMBL" id="MEA5609765.1"/>
    </source>
</evidence>
<sequence length="57" mass="6301">MNNQADSQSFLERTSTAVKSQEFYPVAIAQFKLLTGEISPILFGYTTVANTQKNITS</sequence>
<keyword evidence="2" id="KW-1185">Reference proteome</keyword>
<reference evidence="1 2" key="1">
    <citation type="submission" date="2023-12" db="EMBL/GenBank/DDBJ databases">
        <title>Baltic Sea Cyanobacteria.</title>
        <authorList>
            <person name="Delbaje E."/>
            <person name="Fewer D.P."/>
            <person name="Shishido T.K."/>
        </authorList>
    </citation>
    <scope>NUCLEOTIDE SEQUENCE [LARGE SCALE GENOMIC DNA]</scope>
    <source>
        <strain evidence="1 2">UHCC 0060</strain>
    </source>
</reference>
<proteinExistence type="predicted"/>
<evidence type="ECO:0000313" key="2">
    <source>
        <dbReference type="Proteomes" id="UP001303285"/>
    </source>
</evidence>
<protein>
    <submittedName>
        <fullName evidence="1">Uncharacterized protein</fullName>
    </submittedName>
</protein>
<dbReference type="Proteomes" id="UP001303285">
    <property type="component" value="Unassembled WGS sequence"/>
</dbReference>